<feature type="compositionally biased region" description="Basic and acidic residues" evidence="1">
    <location>
        <begin position="104"/>
        <end position="113"/>
    </location>
</feature>
<dbReference type="OrthoDB" id="428854at2759"/>
<evidence type="ECO:0000259" key="2">
    <source>
        <dbReference type="Pfam" id="PF13880"/>
    </source>
</evidence>
<dbReference type="GO" id="GO:0061733">
    <property type="term" value="F:protein-lysine-acetyltransferase activity"/>
    <property type="evidence" value="ECO:0007669"/>
    <property type="project" value="TreeGrafter"/>
</dbReference>
<feature type="domain" description="N-acetyltransferase ESCO acetyl-transferase" evidence="2">
    <location>
        <begin position="391"/>
        <end position="462"/>
    </location>
</feature>
<feature type="compositionally biased region" description="Polar residues" evidence="1">
    <location>
        <begin position="47"/>
        <end position="56"/>
    </location>
</feature>
<comment type="caution">
    <text evidence="3">The sequence shown here is derived from an EMBL/GenBank/DDBJ whole genome shotgun (WGS) entry which is preliminary data.</text>
</comment>
<dbReference type="Pfam" id="PF13880">
    <property type="entry name" value="Acetyltransf_13"/>
    <property type="match status" value="1"/>
</dbReference>
<dbReference type="GO" id="GO:0005634">
    <property type="term" value="C:nucleus"/>
    <property type="evidence" value="ECO:0007669"/>
    <property type="project" value="TreeGrafter"/>
</dbReference>
<feature type="compositionally biased region" description="Low complexity" evidence="1">
    <location>
        <begin position="57"/>
        <end position="68"/>
    </location>
</feature>
<organism evidence="3 4">
    <name type="scientific">Rhodotorula toruloides</name>
    <name type="common">Yeast</name>
    <name type="synonym">Rhodosporidium toruloides</name>
    <dbReference type="NCBI Taxonomy" id="5286"/>
    <lineage>
        <taxon>Eukaryota</taxon>
        <taxon>Fungi</taxon>
        <taxon>Dikarya</taxon>
        <taxon>Basidiomycota</taxon>
        <taxon>Pucciniomycotina</taxon>
        <taxon>Microbotryomycetes</taxon>
        <taxon>Sporidiobolales</taxon>
        <taxon>Sporidiobolaceae</taxon>
        <taxon>Rhodotorula</taxon>
    </lineage>
</organism>
<protein>
    <submittedName>
        <fullName evidence="3">ESCO1/2 acetyl-transferase-domain containing protein</fullName>
    </submittedName>
</protein>
<name>A0A2T0AAF3_RHOTO</name>
<accession>A0A2T0AAF3</accession>
<feature type="compositionally biased region" description="Basic residues" evidence="1">
    <location>
        <begin position="152"/>
        <end position="163"/>
    </location>
</feature>
<feature type="compositionally biased region" description="Basic and acidic residues" evidence="1">
    <location>
        <begin position="125"/>
        <end position="138"/>
    </location>
</feature>
<dbReference type="PANTHER" id="PTHR45884">
    <property type="entry name" value="N-ACETYLTRANSFERASE ECO"/>
    <property type="match status" value="1"/>
</dbReference>
<dbReference type="InterPro" id="IPR028009">
    <property type="entry name" value="ESCO_Acetyltransf_dom"/>
</dbReference>
<proteinExistence type="predicted"/>
<dbReference type="GO" id="GO:0000785">
    <property type="term" value="C:chromatin"/>
    <property type="evidence" value="ECO:0007669"/>
    <property type="project" value="TreeGrafter"/>
</dbReference>
<dbReference type="EMBL" id="LCTV02000005">
    <property type="protein sequence ID" value="PRQ74994.1"/>
    <property type="molecule type" value="Genomic_DNA"/>
</dbReference>
<keyword evidence="3" id="KW-0808">Transferase</keyword>
<feature type="region of interest" description="Disordered" evidence="1">
    <location>
        <begin position="1"/>
        <end position="213"/>
    </location>
</feature>
<dbReference type="AlphaFoldDB" id="A0A2T0AAF3"/>
<dbReference type="Proteomes" id="UP000239560">
    <property type="component" value="Unassembled WGS sequence"/>
</dbReference>
<evidence type="ECO:0000313" key="4">
    <source>
        <dbReference type="Proteomes" id="UP000239560"/>
    </source>
</evidence>
<gene>
    <name evidence="3" type="ORF">AAT19DRAFT_14016</name>
</gene>
<dbReference type="PANTHER" id="PTHR45884:SF2">
    <property type="entry name" value="N-ACETYLTRANSFERASE ECO"/>
    <property type="match status" value="1"/>
</dbReference>
<dbReference type="GO" id="GO:0007064">
    <property type="term" value="P:mitotic sister chromatid cohesion"/>
    <property type="evidence" value="ECO:0007669"/>
    <property type="project" value="TreeGrafter"/>
</dbReference>
<evidence type="ECO:0000313" key="3">
    <source>
        <dbReference type="EMBL" id="PRQ74994.1"/>
    </source>
</evidence>
<feature type="compositionally biased region" description="Low complexity" evidence="1">
    <location>
        <begin position="175"/>
        <end position="210"/>
    </location>
</feature>
<evidence type="ECO:0000256" key="1">
    <source>
        <dbReference type="SAM" id="MobiDB-lite"/>
    </source>
</evidence>
<reference evidence="3 4" key="1">
    <citation type="journal article" date="2018" name="Elife">
        <title>Functional genomics of lipid metabolism in the oleaginous yeast Rhodosporidium toruloides.</title>
        <authorList>
            <person name="Coradetti S.T."/>
            <person name="Pinel D."/>
            <person name="Geiselman G."/>
            <person name="Ito M."/>
            <person name="Mondo S."/>
            <person name="Reilly M.C."/>
            <person name="Cheng Y.F."/>
            <person name="Bauer S."/>
            <person name="Grigoriev I."/>
            <person name="Gladden J.M."/>
            <person name="Simmons B.A."/>
            <person name="Brem R."/>
            <person name="Arkin A.P."/>
            <person name="Skerker J.M."/>
        </authorList>
    </citation>
    <scope>NUCLEOTIDE SEQUENCE [LARGE SCALE GENOMIC DNA]</scope>
    <source>
        <strain evidence="3 4">NBRC 0880</strain>
    </source>
</reference>
<feature type="compositionally biased region" description="Basic residues" evidence="1">
    <location>
        <begin position="34"/>
        <end position="43"/>
    </location>
</feature>
<sequence length="464" mass="50373">MPASRPTVRRQYGARKAAGESATPSKPTYLTRPPTRRLPRTHIRSCSARSPTPTHRTSATSSSTYGSSPPRKKSRLLSSAGDDWTAAVAETFSSPMMSEDEESGEGKTRRTGEDSTPPTTPVTAEKAEGGRFLRERKTPTKPPAPKGDLRSFFKRTSPRKRQRLSSPTNEGDAASTMSRSDSAGSSSSSSSTSSSRTALTSISSTSSSSSGKPAKYEQLYLDPFHTTGHATLSCTTCALSYARTPEDMAFHAKHHKKVVSGCDWIAGDDAKGCTVVEEAVDWGEKHGGKVVMVDYPLADAVIKRKLKDILETVDTELSSTSLTPDQLAQSKIFLFVTPQRKIIACAVVQRIKVAYQIVSTEAKDDAGDDKKDLLRFGEDQGAIFCSPTPSPTLLGVQRIWTSTSARRHGLASLLLDHVAAKYIYGSPIPRERRVEDFAFSQPTGKGQKLARAWTGSDRFKVFVD</sequence>